<dbReference type="PANTHER" id="PTHR43658">
    <property type="entry name" value="SHORT-CHAIN DEHYDROGENASE/REDUCTASE"/>
    <property type="match status" value="1"/>
</dbReference>
<dbReference type="Gene3D" id="3.40.50.720">
    <property type="entry name" value="NAD(P)-binding Rossmann-like Domain"/>
    <property type="match status" value="1"/>
</dbReference>
<evidence type="ECO:0000256" key="1">
    <source>
        <dbReference type="ARBA" id="ARBA00022857"/>
    </source>
</evidence>
<evidence type="ECO:0000256" key="2">
    <source>
        <dbReference type="ARBA" id="ARBA00023002"/>
    </source>
</evidence>
<dbReference type="InterPro" id="IPR002347">
    <property type="entry name" value="SDR_fam"/>
</dbReference>
<dbReference type="GO" id="GO:0006635">
    <property type="term" value="P:fatty acid beta-oxidation"/>
    <property type="evidence" value="ECO:0007669"/>
    <property type="project" value="TreeGrafter"/>
</dbReference>
<comment type="caution">
    <text evidence="4">The sequence shown here is derived from an EMBL/GenBank/DDBJ whole genome shotgun (WGS) entry which is preliminary data.</text>
</comment>
<sequence>MTSIDQPLNSKILLITGGASGIGLCVTKQAHDLGARVLVADLRTTPDFDTFAANKSNILYVQSDVTRWADFDKIFNACEKEWNDVPDGYAICAGLFDPPFSNFWQDPEEEGYKQVEVNANHPIKLTRLAIRKSLGKGKRASVCIIASVAGISGNMAAPLYCATKHAVVGFVKSMGATEALTGVKVTTLCPGAVYTPMMDEAKRKQYSVTTDTALTPDACASSLLDLLQKKEYPCGSVLEITQVGTRLIPEWGVEPPAGKGSGQDLDENFMTNMLQPIKERQNRLTLGHPRLPVYHQPALKFWLITVAKFLVNLILGFIKSFANFLLGLLQNLIHLVNHILDETGTRNALWAISNRGSLLYLRLLGLRETVCVHPFFGNGGRENFIFGFGDDPGDGAESPKTAWDVGAGNGENGKGDAQRDEKRQDEGSGVHLNVCGREAFA</sequence>
<feature type="compositionally biased region" description="Basic and acidic residues" evidence="3">
    <location>
        <begin position="413"/>
        <end position="428"/>
    </location>
</feature>
<dbReference type="EMBL" id="PDXA01000045">
    <property type="protein sequence ID" value="RYN42953.1"/>
    <property type="molecule type" value="Genomic_DNA"/>
</dbReference>
<evidence type="ECO:0000256" key="3">
    <source>
        <dbReference type="SAM" id="MobiDB-lite"/>
    </source>
</evidence>
<dbReference type="Pfam" id="PF00106">
    <property type="entry name" value="adh_short"/>
    <property type="match status" value="1"/>
</dbReference>
<reference evidence="5" key="1">
    <citation type="journal article" date="2019" name="bioRxiv">
        <title>Genomics, evolutionary history and diagnostics of the Alternaria alternata species group including apple and Asian pear pathotypes.</title>
        <authorList>
            <person name="Armitage A.D."/>
            <person name="Cockerton H.M."/>
            <person name="Sreenivasaprasad S."/>
            <person name="Woodhall J.W."/>
            <person name="Lane C.R."/>
            <person name="Harrison R.J."/>
            <person name="Clarkson J.P."/>
        </authorList>
    </citation>
    <scope>NUCLEOTIDE SEQUENCE [LARGE SCALE GENOMIC DNA]</scope>
    <source>
        <strain evidence="5">FERA 1082</strain>
    </source>
</reference>
<keyword evidence="1" id="KW-0521">NADP</keyword>
<evidence type="ECO:0008006" key="6">
    <source>
        <dbReference type="Google" id="ProtNLM"/>
    </source>
</evidence>
<dbReference type="GO" id="GO:0008670">
    <property type="term" value="F:2,4-dienoyl-CoA reductase (NADPH) activity"/>
    <property type="evidence" value="ECO:0007669"/>
    <property type="project" value="TreeGrafter"/>
</dbReference>
<dbReference type="AlphaFoldDB" id="A0A4Q4M4E0"/>
<gene>
    <name evidence="4" type="ORF">AA0114_g10327</name>
</gene>
<feature type="region of interest" description="Disordered" evidence="3">
    <location>
        <begin position="396"/>
        <end position="441"/>
    </location>
</feature>
<evidence type="ECO:0000313" key="4">
    <source>
        <dbReference type="EMBL" id="RYN42953.1"/>
    </source>
</evidence>
<accession>A0A4Q4M4E0</accession>
<organism evidence="4 5">
    <name type="scientific">Alternaria tenuissima</name>
    <dbReference type="NCBI Taxonomy" id="119927"/>
    <lineage>
        <taxon>Eukaryota</taxon>
        <taxon>Fungi</taxon>
        <taxon>Dikarya</taxon>
        <taxon>Ascomycota</taxon>
        <taxon>Pezizomycotina</taxon>
        <taxon>Dothideomycetes</taxon>
        <taxon>Pleosporomycetidae</taxon>
        <taxon>Pleosporales</taxon>
        <taxon>Pleosporineae</taxon>
        <taxon>Pleosporaceae</taxon>
        <taxon>Alternaria</taxon>
        <taxon>Alternaria sect. Alternaria</taxon>
        <taxon>Alternaria alternata complex</taxon>
    </lineage>
</organism>
<evidence type="ECO:0000313" key="5">
    <source>
        <dbReference type="Proteomes" id="UP000292402"/>
    </source>
</evidence>
<dbReference type="PROSITE" id="PS00061">
    <property type="entry name" value="ADH_SHORT"/>
    <property type="match status" value="1"/>
</dbReference>
<dbReference type="Proteomes" id="UP000292402">
    <property type="component" value="Unassembled WGS sequence"/>
</dbReference>
<dbReference type="SUPFAM" id="SSF51735">
    <property type="entry name" value="NAD(P)-binding Rossmann-fold domains"/>
    <property type="match status" value="1"/>
</dbReference>
<dbReference type="InterPro" id="IPR020904">
    <property type="entry name" value="Sc_DH/Rdtase_CS"/>
</dbReference>
<name>A0A4Q4M4E0_9PLEO</name>
<dbReference type="PANTHER" id="PTHR43658:SF8">
    <property type="entry name" value="17-BETA-HYDROXYSTEROID DEHYDROGENASE 14-RELATED"/>
    <property type="match status" value="1"/>
</dbReference>
<proteinExistence type="predicted"/>
<dbReference type="GO" id="GO:0005739">
    <property type="term" value="C:mitochondrion"/>
    <property type="evidence" value="ECO:0007669"/>
    <property type="project" value="TreeGrafter"/>
</dbReference>
<dbReference type="InterPro" id="IPR036291">
    <property type="entry name" value="NAD(P)-bd_dom_sf"/>
</dbReference>
<protein>
    <recommendedName>
        <fullName evidence="6">NAD(P)-binding protein</fullName>
    </recommendedName>
</protein>
<keyword evidence="2" id="KW-0560">Oxidoreductase</keyword>
<dbReference type="PRINTS" id="PR00081">
    <property type="entry name" value="GDHRDH"/>
</dbReference>